<dbReference type="InterPro" id="IPR008258">
    <property type="entry name" value="Transglycosylase_SLT_dom_1"/>
</dbReference>
<dbReference type="CDD" id="cd13401">
    <property type="entry name" value="Slt70-like"/>
    <property type="match status" value="1"/>
</dbReference>
<feature type="signal peptide" evidence="4">
    <location>
        <begin position="1"/>
        <end position="23"/>
    </location>
</feature>
<accession>A0A845MC26</accession>
<evidence type="ECO:0000256" key="2">
    <source>
        <dbReference type="ARBA" id="ARBA00009387"/>
    </source>
</evidence>
<comment type="caution">
    <text evidence="6">The sequence shown here is derived from an EMBL/GenBank/DDBJ whole genome shotgun (WGS) entry which is preliminary data.</text>
</comment>
<comment type="similarity">
    <text evidence="2">Belongs to the virb1 family.</text>
</comment>
<dbReference type="EMBL" id="WTVA01000001">
    <property type="protein sequence ID" value="MZR21231.1"/>
    <property type="molecule type" value="Genomic_DNA"/>
</dbReference>
<dbReference type="PANTHER" id="PTHR37423:SF2">
    <property type="entry name" value="MEMBRANE-BOUND LYTIC MUREIN TRANSGLYCOSYLASE C"/>
    <property type="match status" value="1"/>
</dbReference>
<comment type="similarity">
    <text evidence="1">Belongs to the transglycosylase Slt family.</text>
</comment>
<proteinExistence type="inferred from homology"/>
<dbReference type="AlphaFoldDB" id="A0A845MC26"/>
<dbReference type="PANTHER" id="PTHR37423">
    <property type="entry name" value="SOLUBLE LYTIC MUREIN TRANSGLYCOSYLASE-RELATED"/>
    <property type="match status" value="1"/>
</dbReference>
<dbReference type="InterPro" id="IPR000189">
    <property type="entry name" value="Transglyc_AS"/>
</dbReference>
<dbReference type="InterPro" id="IPR023346">
    <property type="entry name" value="Lysozyme-like_dom_sf"/>
</dbReference>
<evidence type="ECO:0000313" key="6">
    <source>
        <dbReference type="EMBL" id="MZR21231.1"/>
    </source>
</evidence>
<dbReference type="Proteomes" id="UP000445696">
    <property type="component" value="Unassembled WGS sequence"/>
</dbReference>
<gene>
    <name evidence="6" type="ORF">GQF03_02695</name>
</gene>
<reference evidence="6 7" key="1">
    <citation type="journal article" date="2014" name="Int. J. Syst. Evol. Microbiol.">
        <title>Sneathiella chungangensis sp. nov., isolated from a marine sand, and emended description of the genus Sneathiella.</title>
        <authorList>
            <person name="Siamphan C."/>
            <person name="Kim H."/>
            <person name="Lee J.S."/>
            <person name="Kim W."/>
        </authorList>
    </citation>
    <scope>NUCLEOTIDE SEQUENCE [LARGE SCALE GENOMIC DNA]</scope>
    <source>
        <strain evidence="6 7">KCTC 32476</strain>
    </source>
</reference>
<dbReference type="OrthoDB" id="9815002at2"/>
<name>A0A845MC26_9PROT</name>
<dbReference type="GO" id="GO:0000270">
    <property type="term" value="P:peptidoglycan metabolic process"/>
    <property type="evidence" value="ECO:0007669"/>
    <property type="project" value="InterPro"/>
</dbReference>
<evidence type="ECO:0000259" key="5">
    <source>
        <dbReference type="Pfam" id="PF01464"/>
    </source>
</evidence>
<protein>
    <submittedName>
        <fullName evidence="6">Transglycosylase SLT domain-containing protein</fullName>
    </submittedName>
</protein>
<dbReference type="SUPFAM" id="SSF53955">
    <property type="entry name" value="Lysozyme-like"/>
    <property type="match status" value="1"/>
</dbReference>
<dbReference type="Pfam" id="PF01464">
    <property type="entry name" value="SLT"/>
    <property type="match status" value="1"/>
</dbReference>
<dbReference type="GO" id="GO:0004553">
    <property type="term" value="F:hydrolase activity, hydrolyzing O-glycosyl compounds"/>
    <property type="evidence" value="ECO:0007669"/>
    <property type="project" value="InterPro"/>
</dbReference>
<dbReference type="GO" id="GO:0042597">
    <property type="term" value="C:periplasmic space"/>
    <property type="evidence" value="ECO:0007669"/>
    <property type="project" value="InterPro"/>
</dbReference>
<evidence type="ECO:0000313" key="7">
    <source>
        <dbReference type="Proteomes" id="UP000445696"/>
    </source>
</evidence>
<sequence>MRKEFTYVALITGTMLISSSLSAAGKPVAMQNPDAATMSRETPTEFDAADGESVPLPIAKPDLVELALLNADLPPIPQKRPVGTELPPHPLATGLVDARDLKLYREAFALADKSQWSQAMEIAGRAKYKLPAKVIEWRYMSAYRNFASFDQISRFIEENPDWPGLGTLRRRAEQALDEPVAAERLLDWFAGNEPITGIGMYRYGEALIASGRAAEGANWIRRAWHVGEFRKDIEKEILKNYSGLLSKADHEQRLDHLLWERETEAAKRMFRFVSEGYKKLAIARIRLMTRKGNVDQAIRAVPAELRDDPGLIFERAKWRRRKALDEESRELLFEVDDTVPRADKWWPERHVQARKLLAMGHITDAYNLASRHGLTEGEDFAAAEWLSGWITLRFLEDGDAALRHFTRLYENVSYPISRARGAYWIARAKESLGDRVMAEYWYKVATQYYTTYYGQMALHELGQRKLPAIPQITLAKSLVSADVGSDEQVLIVRLLTEIGAPKWTKPFLLEMAEKAKSEADYVAVAELANKIGRPDYAIAVAKRASQLGTELTEINWPTPTLAIKNPPIEPALMLAITRQESAFAADAVSWAGARGLMQLMPGTAKAVSRRLNLNYSPTLLTADPSYNAMLGSAYLASLIDEFGGSYVLAIAAYNAGPSNVKRWLREWGDPRSGDIDMIDWIEFIPFSETRNYVQRVIENLQVYRERLARDEGSTLRISFDINRGSATR</sequence>
<organism evidence="6 7">
    <name type="scientific">Sneathiella chungangensis</name>
    <dbReference type="NCBI Taxonomy" id="1418234"/>
    <lineage>
        <taxon>Bacteria</taxon>
        <taxon>Pseudomonadati</taxon>
        <taxon>Pseudomonadota</taxon>
        <taxon>Alphaproteobacteria</taxon>
        <taxon>Sneathiellales</taxon>
        <taxon>Sneathiellaceae</taxon>
        <taxon>Sneathiella</taxon>
    </lineage>
</organism>
<keyword evidence="3 4" id="KW-0732">Signal</keyword>
<dbReference type="GO" id="GO:0016020">
    <property type="term" value="C:membrane"/>
    <property type="evidence" value="ECO:0007669"/>
    <property type="project" value="InterPro"/>
</dbReference>
<feature type="chain" id="PRO_5032716033" evidence="4">
    <location>
        <begin position="24"/>
        <end position="728"/>
    </location>
</feature>
<evidence type="ECO:0000256" key="4">
    <source>
        <dbReference type="SAM" id="SignalP"/>
    </source>
</evidence>
<dbReference type="GO" id="GO:0008933">
    <property type="term" value="F:peptidoglycan lytic transglycosylase activity"/>
    <property type="evidence" value="ECO:0007669"/>
    <property type="project" value="InterPro"/>
</dbReference>
<dbReference type="SUPFAM" id="SSF48435">
    <property type="entry name" value="Bacterial muramidases"/>
    <property type="match status" value="1"/>
</dbReference>
<dbReference type="InterPro" id="IPR008939">
    <property type="entry name" value="Lytic_TGlycosylase_superhlx_U"/>
</dbReference>
<dbReference type="PROSITE" id="PS00922">
    <property type="entry name" value="TRANSGLYCOSYLASE"/>
    <property type="match status" value="1"/>
</dbReference>
<evidence type="ECO:0000256" key="3">
    <source>
        <dbReference type="ARBA" id="ARBA00022729"/>
    </source>
</evidence>
<dbReference type="RefSeq" id="WP_161337637.1">
    <property type="nucleotide sequence ID" value="NZ_JBHSDG010000002.1"/>
</dbReference>
<feature type="domain" description="Transglycosylase SLT" evidence="5">
    <location>
        <begin position="564"/>
        <end position="667"/>
    </location>
</feature>
<dbReference type="Gene3D" id="1.10.530.10">
    <property type="match status" value="1"/>
</dbReference>
<dbReference type="Gene3D" id="1.25.20.10">
    <property type="entry name" value="Bacterial muramidases"/>
    <property type="match status" value="1"/>
</dbReference>
<keyword evidence="7" id="KW-1185">Reference proteome</keyword>
<evidence type="ECO:0000256" key="1">
    <source>
        <dbReference type="ARBA" id="ARBA00007734"/>
    </source>
</evidence>